<evidence type="ECO:0000256" key="14">
    <source>
        <dbReference type="ARBA" id="ARBA00048988"/>
    </source>
</evidence>
<dbReference type="GO" id="GO:0003677">
    <property type="term" value="F:DNA binding"/>
    <property type="evidence" value="ECO:0007669"/>
    <property type="project" value="UniProtKB-KW"/>
</dbReference>
<keyword evidence="7" id="KW-0269">Exonuclease</keyword>
<dbReference type="InterPro" id="IPR013986">
    <property type="entry name" value="DExx_box_DNA_helicase_dom_sf"/>
</dbReference>
<evidence type="ECO:0000256" key="11">
    <source>
        <dbReference type="ARBA" id="ARBA00023235"/>
    </source>
</evidence>
<evidence type="ECO:0000256" key="9">
    <source>
        <dbReference type="ARBA" id="ARBA00023125"/>
    </source>
</evidence>
<reference evidence="19" key="2">
    <citation type="submission" date="2021-09" db="EMBL/GenBank/DDBJ databases">
        <authorList>
            <person name="Gilroy R."/>
        </authorList>
    </citation>
    <scope>NUCLEOTIDE SEQUENCE</scope>
    <source>
        <strain evidence="19">ChiGjej5B5-7349</strain>
    </source>
</reference>
<dbReference type="Gene3D" id="1.10.486.10">
    <property type="entry name" value="PCRA, domain 4"/>
    <property type="match status" value="1"/>
</dbReference>
<evidence type="ECO:0000256" key="15">
    <source>
        <dbReference type="PROSITE-ProRule" id="PRU00560"/>
    </source>
</evidence>
<comment type="caution">
    <text evidence="19">The sequence shown here is derived from an EMBL/GenBank/DDBJ whole genome shotgun (WGS) entry which is preliminary data.</text>
</comment>
<feature type="domain" description="UvrD-like helicase ATP-binding" evidence="17">
    <location>
        <begin position="24"/>
        <end position="355"/>
    </location>
</feature>
<dbReference type="InterPro" id="IPR038726">
    <property type="entry name" value="PDDEXK_AddAB-type"/>
</dbReference>
<comment type="similarity">
    <text evidence="1">Belongs to the helicase family. UvrD subfamily.</text>
</comment>
<keyword evidence="3 15" id="KW-0547">Nucleotide-binding</keyword>
<feature type="domain" description="UvrD-like helicase C-terminal" evidence="18">
    <location>
        <begin position="371"/>
        <end position="676"/>
    </location>
</feature>
<keyword evidence="5 15" id="KW-0378">Hydrolase</keyword>
<name>A0A921MCI2_9MICO</name>
<reference evidence="19" key="1">
    <citation type="journal article" date="2021" name="PeerJ">
        <title>Extensive microbial diversity within the chicken gut microbiome revealed by metagenomics and culture.</title>
        <authorList>
            <person name="Gilroy R."/>
            <person name="Ravi A."/>
            <person name="Getino M."/>
            <person name="Pursley I."/>
            <person name="Horton D.L."/>
            <person name="Alikhan N.F."/>
            <person name="Baker D."/>
            <person name="Gharbi K."/>
            <person name="Hall N."/>
            <person name="Watson M."/>
            <person name="Adriaenssens E.M."/>
            <person name="Foster-Nyarko E."/>
            <person name="Jarju S."/>
            <person name="Secka A."/>
            <person name="Antonio M."/>
            <person name="Oren A."/>
            <person name="Chaudhuri R.R."/>
            <person name="La Ragione R."/>
            <person name="Hildebrand F."/>
            <person name="Pallen M.J."/>
        </authorList>
    </citation>
    <scope>NUCLEOTIDE SEQUENCE</scope>
    <source>
        <strain evidence="19">ChiGjej5B5-7349</strain>
    </source>
</reference>
<dbReference type="GO" id="GO:0043138">
    <property type="term" value="F:3'-5' DNA helicase activity"/>
    <property type="evidence" value="ECO:0007669"/>
    <property type="project" value="UniProtKB-EC"/>
</dbReference>
<gene>
    <name evidence="19" type="ORF">K8V08_00520</name>
</gene>
<dbReference type="AlphaFoldDB" id="A0A921MCI2"/>
<keyword evidence="9" id="KW-0238">DNA-binding</keyword>
<organism evidence="19 20">
    <name type="scientific">Brevibacterium senegalense</name>
    <dbReference type="NCBI Taxonomy" id="1033736"/>
    <lineage>
        <taxon>Bacteria</taxon>
        <taxon>Bacillati</taxon>
        <taxon>Actinomycetota</taxon>
        <taxon>Actinomycetes</taxon>
        <taxon>Micrococcales</taxon>
        <taxon>Brevibacteriaceae</taxon>
        <taxon>Brevibacterium</taxon>
    </lineage>
</organism>
<evidence type="ECO:0000256" key="6">
    <source>
        <dbReference type="ARBA" id="ARBA00022806"/>
    </source>
</evidence>
<evidence type="ECO:0000256" key="2">
    <source>
        <dbReference type="ARBA" id="ARBA00022722"/>
    </source>
</evidence>
<comment type="catalytic activity">
    <reaction evidence="12">
        <text>Couples ATP hydrolysis with the unwinding of duplex DNA by translocating in the 3'-5' direction.</text>
        <dbReference type="EC" id="5.6.2.4"/>
    </reaction>
</comment>
<dbReference type="Gene3D" id="1.10.10.160">
    <property type="match status" value="1"/>
</dbReference>
<evidence type="ECO:0000259" key="18">
    <source>
        <dbReference type="PROSITE" id="PS51217"/>
    </source>
</evidence>
<keyword evidence="11" id="KW-0413">Isomerase</keyword>
<feature type="region of interest" description="Disordered" evidence="16">
    <location>
        <begin position="369"/>
        <end position="398"/>
    </location>
</feature>
<dbReference type="InterPro" id="IPR014016">
    <property type="entry name" value="UvrD-like_ATP-bd"/>
</dbReference>
<dbReference type="EMBL" id="DYUK01000016">
    <property type="protein sequence ID" value="HJG78879.1"/>
    <property type="molecule type" value="Genomic_DNA"/>
</dbReference>
<evidence type="ECO:0000313" key="19">
    <source>
        <dbReference type="EMBL" id="HJG78879.1"/>
    </source>
</evidence>
<proteinExistence type="inferred from homology"/>
<dbReference type="InterPro" id="IPR000212">
    <property type="entry name" value="DNA_helicase_UvrD/REP"/>
</dbReference>
<dbReference type="Proteomes" id="UP000784435">
    <property type="component" value="Unassembled WGS sequence"/>
</dbReference>
<dbReference type="Gene3D" id="3.90.320.10">
    <property type="match status" value="1"/>
</dbReference>
<feature type="compositionally biased region" description="Basic and acidic residues" evidence="16">
    <location>
        <begin position="378"/>
        <end position="398"/>
    </location>
</feature>
<keyword evidence="10" id="KW-0234">DNA repair</keyword>
<evidence type="ECO:0000256" key="8">
    <source>
        <dbReference type="ARBA" id="ARBA00022840"/>
    </source>
</evidence>
<evidence type="ECO:0000256" key="1">
    <source>
        <dbReference type="ARBA" id="ARBA00009922"/>
    </source>
</evidence>
<dbReference type="Pfam" id="PF00580">
    <property type="entry name" value="UvrD-helicase"/>
    <property type="match status" value="1"/>
</dbReference>
<evidence type="ECO:0000259" key="17">
    <source>
        <dbReference type="PROSITE" id="PS51198"/>
    </source>
</evidence>
<dbReference type="PROSITE" id="PS51198">
    <property type="entry name" value="UVRD_HELICASE_ATP_BIND"/>
    <property type="match status" value="1"/>
</dbReference>
<dbReference type="InterPro" id="IPR027417">
    <property type="entry name" value="P-loop_NTPase"/>
</dbReference>
<evidence type="ECO:0000256" key="12">
    <source>
        <dbReference type="ARBA" id="ARBA00034617"/>
    </source>
</evidence>
<dbReference type="EC" id="5.6.2.4" evidence="13"/>
<sequence>MTGGADAGAQGDAQDAVPQTAEAQGAVAQETARLLAEGRAVSVVAAPGAGLTRSLVEAQGRLLTTHGLAPSDVLVLTPTRAHADVLRDRLSAGSSAVRVGGAGARSVQSFAFGLVAADSAVRLGEPLRFLSGADQDAVLASLLEGYATGRAPDPGWPESFTPAMTGTVAFRDQLRDALDRVLERGAEPTDIDAAATRAGRPEWAALARILQDYRDVTRSFAGYGGIDTSGVLDAALDLIRDERATGTVAGRPWSFAPDPVPRCVLVDAAQDVSDAALGLLEGFRSLGCGVAVFGSPDSSTQGFRGAGGGLVADWAASVRTSQAGTGLLVLPARSDQARGTGAARDLSLALSRRISAHLELGHIPRRDDAALGDNDAAASHDDEGPRHDDATLGHDRETGSRVRVLTHRSAADRSRHVASIVRGWYHDEGVAFDDIAVIARTSGTAVALRAELGALGLPVESTDLPLSADPATLPLLTLLTGDLDDPDLRSALLRDLLTGVYGDVDALALRGLERQALRAEALQAEAQDGPAAGHGSADTSAAATAAVDGPAADPLVAWIERAAVQDLPAPLARAATLLEHGASLREDSAHGALWTLWEATGVATAWRDDVLRDPRSPLRERLDAVVRLFALAMKTEESQGLSASAFAQRVLDQVYAQDSLGVRDSLPLVTVDSPAGTAHRDFSRVIVVDVDEGRWPNPRIRRNAFHPDELLTELLDPQAAATVDAAGEDTRRRRRRTIRDEASLFLAAASRARDELVVCAVDDGDSSPSALHHLCRDFDTVASAAQHEDPHAQAADAQAGIDVPTAEGPDGELPARLRDIVGLARRRLLEAEDPADWARLVAALAAMGLREAHPRTWSTWFQVSSDAPAHAADEPVRIRPSQVERFATCPLQWFLVDAGGGRGDTTAATMGTAVHAIAEHHTAPDRAAMMQEFLDTFDLEQVPSAWEREALLRDVEGMIDTLCAYLASSRDELDALAAAGHDTRVLREVRVRASSPPGSPGGPWTVTGRIDRLEVLGDTARTVDFKTGKNVPSAAEIAEDPQLLVYQLAVTDGRLLTEDPDDALPPLSSAGAQIVKLRGSTQVRSGVPGYLRQQPAMEAGDPAHRLAAELVETTAQGMRQSAFTAVTGPHCTFCPVRASCPAVAAVAPEGASL</sequence>
<dbReference type="InterPro" id="IPR014017">
    <property type="entry name" value="DNA_helicase_UvrD-like_C"/>
</dbReference>
<evidence type="ECO:0000256" key="13">
    <source>
        <dbReference type="ARBA" id="ARBA00034808"/>
    </source>
</evidence>
<dbReference type="Pfam" id="PF12705">
    <property type="entry name" value="PDDEXK_1"/>
    <property type="match status" value="1"/>
</dbReference>
<evidence type="ECO:0000256" key="16">
    <source>
        <dbReference type="SAM" id="MobiDB-lite"/>
    </source>
</evidence>
<dbReference type="PANTHER" id="PTHR11070">
    <property type="entry name" value="UVRD / RECB / PCRA DNA HELICASE FAMILY MEMBER"/>
    <property type="match status" value="1"/>
</dbReference>
<evidence type="ECO:0000256" key="4">
    <source>
        <dbReference type="ARBA" id="ARBA00022763"/>
    </source>
</evidence>
<evidence type="ECO:0000256" key="10">
    <source>
        <dbReference type="ARBA" id="ARBA00023204"/>
    </source>
</evidence>
<feature type="compositionally biased region" description="Low complexity" evidence="16">
    <location>
        <begin position="7"/>
        <end position="16"/>
    </location>
</feature>
<keyword evidence="8 15" id="KW-0067">ATP-binding</keyword>
<keyword evidence="2" id="KW-0540">Nuclease</keyword>
<dbReference type="GO" id="GO:0005524">
    <property type="term" value="F:ATP binding"/>
    <property type="evidence" value="ECO:0007669"/>
    <property type="project" value="UniProtKB-UniRule"/>
</dbReference>
<protein>
    <recommendedName>
        <fullName evidence="13">DNA 3'-5' helicase</fullName>
        <ecNumber evidence="13">5.6.2.4</ecNumber>
    </recommendedName>
</protein>
<accession>A0A921MCI2</accession>
<evidence type="ECO:0000256" key="3">
    <source>
        <dbReference type="ARBA" id="ARBA00022741"/>
    </source>
</evidence>
<feature type="binding site" evidence="15">
    <location>
        <begin position="45"/>
        <end position="52"/>
    </location>
    <ligand>
        <name>ATP</name>
        <dbReference type="ChEBI" id="CHEBI:30616"/>
    </ligand>
</feature>
<dbReference type="PROSITE" id="PS51217">
    <property type="entry name" value="UVRD_HELICASE_CTER"/>
    <property type="match status" value="1"/>
</dbReference>
<keyword evidence="4" id="KW-0227">DNA damage</keyword>
<dbReference type="SUPFAM" id="SSF52540">
    <property type="entry name" value="P-loop containing nucleoside triphosphate hydrolases"/>
    <property type="match status" value="1"/>
</dbReference>
<feature type="region of interest" description="Disordered" evidence="16">
    <location>
        <begin position="525"/>
        <end position="545"/>
    </location>
</feature>
<dbReference type="GO" id="GO:0000725">
    <property type="term" value="P:recombinational repair"/>
    <property type="evidence" value="ECO:0007669"/>
    <property type="project" value="TreeGrafter"/>
</dbReference>
<comment type="catalytic activity">
    <reaction evidence="14">
        <text>ATP + H2O = ADP + phosphate + H(+)</text>
        <dbReference type="Rhea" id="RHEA:13065"/>
        <dbReference type="ChEBI" id="CHEBI:15377"/>
        <dbReference type="ChEBI" id="CHEBI:15378"/>
        <dbReference type="ChEBI" id="CHEBI:30616"/>
        <dbReference type="ChEBI" id="CHEBI:43474"/>
        <dbReference type="ChEBI" id="CHEBI:456216"/>
        <dbReference type="EC" id="5.6.2.4"/>
    </reaction>
</comment>
<dbReference type="GO" id="GO:0005829">
    <property type="term" value="C:cytosol"/>
    <property type="evidence" value="ECO:0007669"/>
    <property type="project" value="TreeGrafter"/>
</dbReference>
<dbReference type="InterPro" id="IPR011604">
    <property type="entry name" value="PDDEXK-like_dom_sf"/>
</dbReference>
<dbReference type="GO" id="GO:0033202">
    <property type="term" value="C:DNA helicase complex"/>
    <property type="evidence" value="ECO:0007669"/>
    <property type="project" value="TreeGrafter"/>
</dbReference>
<evidence type="ECO:0000256" key="5">
    <source>
        <dbReference type="ARBA" id="ARBA00022801"/>
    </source>
</evidence>
<evidence type="ECO:0000313" key="20">
    <source>
        <dbReference type="Proteomes" id="UP000784435"/>
    </source>
</evidence>
<evidence type="ECO:0000256" key="7">
    <source>
        <dbReference type="ARBA" id="ARBA00022839"/>
    </source>
</evidence>
<dbReference type="GO" id="GO:0004527">
    <property type="term" value="F:exonuclease activity"/>
    <property type="evidence" value="ECO:0007669"/>
    <property type="project" value="UniProtKB-KW"/>
</dbReference>
<feature type="region of interest" description="Disordered" evidence="16">
    <location>
        <begin position="1"/>
        <end position="24"/>
    </location>
</feature>
<dbReference type="PANTHER" id="PTHR11070:SF59">
    <property type="entry name" value="DNA 3'-5' HELICASE"/>
    <property type="match status" value="1"/>
</dbReference>
<dbReference type="Gene3D" id="3.40.50.300">
    <property type="entry name" value="P-loop containing nucleotide triphosphate hydrolases"/>
    <property type="match status" value="2"/>
</dbReference>
<keyword evidence="6 15" id="KW-0347">Helicase</keyword>